<dbReference type="Proteomes" id="UP001218188">
    <property type="component" value="Unassembled WGS sequence"/>
</dbReference>
<gene>
    <name evidence="1" type="ORF">C8F04DRAFT_984785</name>
</gene>
<dbReference type="EMBL" id="JARJCM010000808">
    <property type="protein sequence ID" value="KAJ7015872.1"/>
    <property type="molecule type" value="Genomic_DNA"/>
</dbReference>
<comment type="caution">
    <text evidence="1">The sequence shown here is derived from an EMBL/GenBank/DDBJ whole genome shotgun (WGS) entry which is preliminary data.</text>
</comment>
<sequence length="278" mass="31013">MGIITALSLSNPLDPSSTLYTDHLNSVRLIDDSKTAVDQQTRLRGMNGRSYYRWILALANANPLTIGTRQAIPPKVSLPARMNFEADHYASHAQRHIHDVPTAPIPTFFRDDYTFYTRDDGWIESNVRDYVAKSQIRHAATLAAPVTTSGWHSNSTTLNPRPNTPTPHAYSAYSAVVQLYARSGQLPTADILYSRGKIPSPLCRLGCNAIEDQHHIFVDCPRYAAWRTTTSNELATRTNNKLAEKGIEEVDRVDLLAAAKSLFSETHLYGRSSTLLIF</sequence>
<evidence type="ECO:0000313" key="2">
    <source>
        <dbReference type="Proteomes" id="UP001218188"/>
    </source>
</evidence>
<dbReference type="AlphaFoldDB" id="A0AAD6RVX3"/>
<accession>A0AAD6RVX3</accession>
<protein>
    <submittedName>
        <fullName evidence="1">Uncharacterized protein</fullName>
    </submittedName>
</protein>
<reference evidence="1" key="1">
    <citation type="submission" date="2023-03" db="EMBL/GenBank/DDBJ databases">
        <title>Massive genome expansion in bonnet fungi (Mycena s.s.) driven by repeated elements and novel gene families across ecological guilds.</title>
        <authorList>
            <consortium name="Lawrence Berkeley National Laboratory"/>
            <person name="Harder C.B."/>
            <person name="Miyauchi S."/>
            <person name="Viragh M."/>
            <person name="Kuo A."/>
            <person name="Thoen E."/>
            <person name="Andreopoulos B."/>
            <person name="Lu D."/>
            <person name="Skrede I."/>
            <person name="Drula E."/>
            <person name="Henrissat B."/>
            <person name="Morin E."/>
            <person name="Kohler A."/>
            <person name="Barry K."/>
            <person name="LaButti K."/>
            <person name="Morin E."/>
            <person name="Salamov A."/>
            <person name="Lipzen A."/>
            <person name="Mereny Z."/>
            <person name="Hegedus B."/>
            <person name="Baldrian P."/>
            <person name="Stursova M."/>
            <person name="Weitz H."/>
            <person name="Taylor A."/>
            <person name="Grigoriev I.V."/>
            <person name="Nagy L.G."/>
            <person name="Martin F."/>
            <person name="Kauserud H."/>
        </authorList>
    </citation>
    <scope>NUCLEOTIDE SEQUENCE</scope>
    <source>
        <strain evidence="1">CBHHK200</strain>
    </source>
</reference>
<keyword evidence="2" id="KW-1185">Reference proteome</keyword>
<name>A0AAD6RVX3_9AGAR</name>
<organism evidence="1 2">
    <name type="scientific">Mycena alexandri</name>
    <dbReference type="NCBI Taxonomy" id="1745969"/>
    <lineage>
        <taxon>Eukaryota</taxon>
        <taxon>Fungi</taxon>
        <taxon>Dikarya</taxon>
        <taxon>Basidiomycota</taxon>
        <taxon>Agaricomycotina</taxon>
        <taxon>Agaricomycetes</taxon>
        <taxon>Agaricomycetidae</taxon>
        <taxon>Agaricales</taxon>
        <taxon>Marasmiineae</taxon>
        <taxon>Mycenaceae</taxon>
        <taxon>Mycena</taxon>
    </lineage>
</organism>
<evidence type="ECO:0000313" key="1">
    <source>
        <dbReference type="EMBL" id="KAJ7015872.1"/>
    </source>
</evidence>
<proteinExistence type="predicted"/>